<dbReference type="Proteomes" id="UP000007151">
    <property type="component" value="Unassembled WGS sequence"/>
</dbReference>
<evidence type="ECO:0000313" key="2">
    <source>
        <dbReference type="EMBL" id="OWR46846.1"/>
    </source>
</evidence>
<dbReference type="KEGG" id="dpl:KGM_205174"/>
<keyword evidence="3" id="KW-1185">Reference proteome</keyword>
<name>A0A212EZB7_DANPL</name>
<feature type="domain" description="Distal membrane-arm assembly complex protein 1-like" evidence="1">
    <location>
        <begin position="11"/>
        <end position="57"/>
    </location>
</feature>
<organism evidence="2 3">
    <name type="scientific">Danaus plexippus plexippus</name>
    <dbReference type="NCBI Taxonomy" id="278856"/>
    <lineage>
        <taxon>Eukaryota</taxon>
        <taxon>Metazoa</taxon>
        <taxon>Ecdysozoa</taxon>
        <taxon>Arthropoda</taxon>
        <taxon>Hexapoda</taxon>
        <taxon>Insecta</taxon>
        <taxon>Pterygota</taxon>
        <taxon>Neoptera</taxon>
        <taxon>Endopterygota</taxon>
        <taxon>Lepidoptera</taxon>
        <taxon>Glossata</taxon>
        <taxon>Ditrysia</taxon>
        <taxon>Papilionoidea</taxon>
        <taxon>Nymphalidae</taxon>
        <taxon>Danainae</taxon>
        <taxon>Danaini</taxon>
        <taxon>Danaina</taxon>
        <taxon>Danaus</taxon>
        <taxon>Danaus</taxon>
    </lineage>
</organism>
<protein>
    <recommendedName>
        <fullName evidence="1">Distal membrane-arm assembly complex protein 1-like domain-containing protein</fullName>
    </recommendedName>
</protein>
<dbReference type="Pfam" id="PF15055">
    <property type="entry name" value="DMAC1_Dmo2"/>
    <property type="match status" value="1"/>
</dbReference>
<accession>A0A212EZB7</accession>
<sequence length="74" mass="8168">METEVEKRNPDCTPCRIVGSIGLVSIGAYLANAAFKNKTTPGKVLVSTISFAFVTLGVQRYKQQYPFNKNIQKS</sequence>
<dbReference type="InParanoid" id="A0A212EZB7"/>
<gene>
    <name evidence="2" type="ORF">KGM_205174</name>
</gene>
<comment type="caution">
    <text evidence="2">The sequence shown here is derived from an EMBL/GenBank/DDBJ whole genome shotgun (WGS) entry which is preliminary data.</text>
</comment>
<dbReference type="InterPro" id="IPR028036">
    <property type="entry name" value="DMAC1-like_dom"/>
</dbReference>
<dbReference type="eggNOG" id="ENOG502T6M7">
    <property type="taxonomic scope" value="Eukaryota"/>
</dbReference>
<evidence type="ECO:0000313" key="3">
    <source>
        <dbReference type="Proteomes" id="UP000007151"/>
    </source>
</evidence>
<dbReference type="AlphaFoldDB" id="A0A212EZB7"/>
<reference evidence="2 3" key="1">
    <citation type="journal article" date="2011" name="Cell">
        <title>The monarch butterfly genome yields insights into long-distance migration.</title>
        <authorList>
            <person name="Zhan S."/>
            <person name="Merlin C."/>
            <person name="Boore J.L."/>
            <person name="Reppert S.M."/>
        </authorList>
    </citation>
    <scope>NUCLEOTIDE SEQUENCE [LARGE SCALE GENOMIC DNA]</scope>
    <source>
        <strain evidence="2">F-2</strain>
    </source>
</reference>
<evidence type="ECO:0000259" key="1">
    <source>
        <dbReference type="Pfam" id="PF15055"/>
    </source>
</evidence>
<proteinExistence type="predicted"/>
<dbReference type="EMBL" id="AGBW02011306">
    <property type="protein sequence ID" value="OWR46846.1"/>
    <property type="molecule type" value="Genomic_DNA"/>
</dbReference>